<dbReference type="EMBL" id="CP000507">
    <property type="protein sequence ID" value="ABM00901.1"/>
    <property type="molecule type" value="Genomic_DNA"/>
</dbReference>
<organism evidence="1 2">
    <name type="scientific">Shewanella amazonensis (strain ATCC BAA-1098 / SB2B)</name>
    <dbReference type="NCBI Taxonomy" id="326297"/>
    <lineage>
        <taxon>Bacteria</taxon>
        <taxon>Pseudomonadati</taxon>
        <taxon>Pseudomonadota</taxon>
        <taxon>Gammaproteobacteria</taxon>
        <taxon>Alteromonadales</taxon>
        <taxon>Shewanellaceae</taxon>
        <taxon>Shewanella</taxon>
    </lineage>
</organism>
<dbReference type="Pfam" id="PF11456">
    <property type="entry name" value="DUF3019"/>
    <property type="match status" value="1"/>
</dbReference>
<name>A1S944_SHEAM</name>
<dbReference type="eggNOG" id="ENOG502ZJZ0">
    <property type="taxonomic scope" value="Bacteria"/>
</dbReference>
<keyword evidence="2" id="KW-1185">Reference proteome</keyword>
<dbReference type="HOGENOM" id="CLU_1926132_0_0_6"/>
<dbReference type="Proteomes" id="UP000009175">
    <property type="component" value="Chromosome"/>
</dbReference>
<gene>
    <name evidence="1" type="ordered locus">Sama_2698</name>
</gene>
<dbReference type="STRING" id="326297.Sama_2698"/>
<dbReference type="AlphaFoldDB" id="A1S944"/>
<sequence>MMAKHIIIITGLLIVMLMLPRTARADNGIIESFEVVPVYCVVEQGQHCQGEFSFQWQLHTESDFCIFRRAQEYPLYCGSSPLRGEITLAIDVPIEHEFMMVASDSHAVAKVQLLELGVDVRRTRRHLWSVF</sequence>
<reference evidence="1 2" key="1">
    <citation type="submission" date="2006-12" db="EMBL/GenBank/DDBJ databases">
        <title>Complete sequence of Shewanella amazonensis SB2B.</title>
        <authorList>
            <consortium name="US DOE Joint Genome Institute"/>
            <person name="Copeland A."/>
            <person name="Lucas S."/>
            <person name="Lapidus A."/>
            <person name="Barry K."/>
            <person name="Detter J.C."/>
            <person name="Glavina del Rio T."/>
            <person name="Hammon N."/>
            <person name="Israni S."/>
            <person name="Dalin E."/>
            <person name="Tice H."/>
            <person name="Pitluck S."/>
            <person name="Munk A.C."/>
            <person name="Brettin T."/>
            <person name="Bruce D."/>
            <person name="Han C."/>
            <person name="Tapia R."/>
            <person name="Gilna P."/>
            <person name="Schmutz J."/>
            <person name="Larimer F."/>
            <person name="Land M."/>
            <person name="Hauser L."/>
            <person name="Kyrpides N."/>
            <person name="Mikhailova N."/>
            <person name="Fredrickson J."/>
            <person name="Richardson P."/>
        </authorList>
    </citation>
    <scope>NUCLEOTIDE SEQUENCE [LARGE SCALE GENOMIC DNA]</scope>
    <source>
        <strain evidence="2">ATCC BAA-1098 / SB2B</strain>
    </source>
</reference>
<protein>
    <recommendedName>
        <fullName evidence="3">DUF3019 domain-containing protein</fullName>
    </recommendedName>
</protein>
<dbReference type="KEGG" id="saz:Sama_2698"/>
<dbReference type="OrthoDB" id="6311205at2"/>
<evidence type="ECO:0000313" key="1">
    <source>
        <dbReference type="EMBL" id="ABM00901.1"/>
    </source>
</evidence>
<accession>A1S944</accession>
<evidence type="ECO:0008006" key="3">
    <source>
        <dbReference type="Google" id="ProtNLM"/>
    </source>
</evidence>
<proteinExistence type="predicted"/>
<evidence type="ECO:0000313" key="2">
    <source>
        <dbReference type="Proteomes" id="UP000009175"/>
    </source>
</evidence>
<dbReference type="InterPro" id="IPR021559">
    <property type="entry name" value="DUF3019"/>
</dbReference>